<name>A0A238C499_9BILA</name>
<dbReference type="EMBL" id="KZ269979">
    <property type="protein sequence ID" value="OZC11880.1"/>
    <property type="molecule type" value="Genomic_DNA"/>
</dbReference>
<evidence type="ECO:0000313" key="2">
    <source>
        <dbReference type="Proteomes" id="UP000242913"/>
    </source>
</evidence>
<organism evidence="1 2">
    <name type="scientific">Onchocerca flexuosa</name>
    <dbReference type="NCBI Taxonomy" id="387005"/>
    <lineage>
        <taxon>Eukaryota</taxon>
        <taxon>Metazoa</taxon>
        <taxon>Ecdysozoa</taxon>
        <taxon>Nematoda</taxon>
        <taxon>Chromadorea</taxon>
        <taxon>Rhabditida</taxon>
        <taxon>Spirurina</taxon>
        <taxon>Spiruromorpha</taxon>
        <taxon>Filarioidea</taxon>
        <taxon>Onchocercidae</taxon>
        <taxon>Onchocerca</taxon>
    </lineage>
</organism>
<evidence type="ECO:0000313" key="1">
    <source>
        <dbReference type="EMBL" id="OZC11880.1"/>
    </source>
</evidence>
<protein>
    <submittedName>
        <fullName evidence="1">Uncharacterized protein</fullName>
    </submittedName>
</protein>
<gene>
    <name evidence="1" type="ORF">X798_01061</name>
</gene>
<keyword evidence="2" id="KW-1185">Reference proteome</keyword>
<accession>A0A238C499</accession>
<reference evidence="1 2" key="1">
    <citation type="submission" date="2015-12" db="EMBL/GenBank/DDBJ databases">
        <title>Draft genome of the nematode, Onchocerca flexuosa.</title>
        <authorList>
            <person name="Mitreva M."/>
        </authorList>
    </citation>
    <scope>NUCLEOTIDE SEQUENCE [LARGE SCALE GENOMIC DNA]</scope>
    <source>
        <strain evidence="1">Red Deer</strain>
    </source>
</reference>
<sequence>MRMIINYTLDEYVRLEKSRTPNDSSNILNTSTVKGNRNRQQCSKDAHNASEMQSLVENETSKFICFELFLTNFIFFFASSTADISYEIF</sequence>
<dbReference type="Proteomes" id="UP000242913">
    <property type="component" value="Unassembled WGS sequence"/>
</dbReference>
<proteinExistence type="predicted"/>
<dbReference type="AlphaFoldDB" id="A0A238C499"/>